<dbReference type="Proteomes" id="UP001143910">
    <property type="component" value="Unassembled WGS sequence"/>
</dbReference>
<reference evidence="1" key="1">
    <citation type="submission" date="2022-08" db="EMBL/GenBank/DDBJ databases">
        <title>Genome Sequence of Lecanicillium fungicola.</title>
        <authorList>
            <person name="Buettner E."/>
        </authorList>
    </citation>
    <scope>NUCLEOTIDE SEQUENCE</scope>
    <source>
        <strain evidence="1">Babe33</strain>
    </source>
</reference>
<dbReference type="EMBL" id="JANJQO010000344">
    <property type="protein sequence ID" value="KAJ2978772.1"/>
    <property type="molecule type" value="Genomic_DNA"/>
</dbReference>
<evidence type="ECO:0000313" key="1">
    <source>
        <dbReference type="EMBL" id="KAJ2978772.1"/>
    </source>
</evidence>
<proteinExistence type="predicted"/>
<evidence type="ECO:0000313" key="2">
    <source>
        <dbReference type="Proteomes" id="UP001143910"/>
    </source>
</evidence>
<sequence length="166" mass="18677">MTADEQPSGSPAKPLPKSVSGQPVIIKSTENEDSAPTTNTEPTISAAFASIKKEDFANVANMPCARNGFMTGIVTGVATGALKLFTRGNWSKAANWAVGMFVVGSTASYEYCQFQRRKEKRNMRRAVEIHAENQKVQEKRLARQKEQEKKMEEQRKAAEKRWYKFW</sequence>
<name>A0ACC1NHF9_9HYPO</name>
<comment type="caution">
    <text evidence="1">The sequence shown here is derived from an EMBL/GenBank/DDBJ whole genome shotgun (WGS) entry which is preliminary data.</text>
</comment>
<gene>
    <name evidence="1" type="ORF">NQ176_g3634</name>
</gene>
<protein>
    <submittedName>
        <fullName evidence="1">Uncharacterized protein</fullName>
    </submittedName>
</protein>
<accession>A0ACC1NHF9</accession>
<keyword evidence="2" id="KW-1185">Reference proteome</keyword>
<organism evidence="1 2">
    <name type="scientific">Zarea fungicola</name>
    <dbReference type="NCBI Taxonomy" id="93591"/>
    <lineage>
        <taxon>Eukaryota</taxon>
        <taxon>Fungi</taxon>
        <taxon>Dikarya</taxon>
        <taxon>Ascomycota</taxon>
        <taxon>Pezizomycotina</taxon>
        <taxon>Sordariomycetes</taxon>
        <taxon>Hypocreomycetidae</taxon>
        <taxon>Hypocreales</taxon>
        <taxon>Cordycipitaceae</taxon>
        <taxon>Zarea</taxon>
    </lineage>
</organism>